<sequence length="211" mass="23959">MPMLIITLMLFLMTTPCSAAEMTVGKFSTEDLSGWNDKPFKGKTTYELAKNDEKNVLKAHSVKAASGLIKKLSVDSKKFPILRWSWKIEHTLKKEDIKTKKGDDFAARVYVVFPRTFFWRMRAINYVWAAKMPKDSFAPSPYTSNSIIVAVESGDEKVGTWVSEERNIYEDYKKMFGEEPPLLGGIAILTDTDNTQDEVTAYYGDIFLQGP</sequence>
<organism evidence="2 3">
    <name type="scientific">Geotalea uraniireducens (strain Rf4)</name>
    <name type="common">Geobacter uraniireducens</name>
    <dbReference type="NCBI Taxonomy" id="351605"/>
    <lineage>
        <taxon>Bacteria</taxon>
        <taxon>Pseudomonadati</taxon>
        <taxon>Thermodesulfobacteriota</taxon>
        <taxon>Desulfuromonadia</taxon>
        <taxon>Geobacterales</taxon>
        <taxon>Geobacteraceae</taxon>
        <taxon>Geotalea</taxon>
    </lineage>
</organism>
<dbReference type="AlphaFoldDB" id="A5G5J6"/>
<evidence type="ECO:0000256" key="1">
    <source>
        <dbReference type="SAM" id="SignalP"/>
    </source>
</evidence>
<reference evidence="2 3" key="1">
    <citation type="submission" date="2007-05" db="EMBL/GenBank/DDBJ databases">
        <title>Complete sequence of Geobacter uraniireducens Rf4.</title>
        <authorList>
            <consortium name="US DOE Joint Genome Institute"/>
            <person name="Copeland A."/>
            <person name="Lucas S."/>
            <person name="Lapidus A."/>
            <person name="Barry K."/>
            <person name="Detter J.C."/>
            <person name="Glavina del Rio T."/>
            <person name="Hammon N."/>
            <person name="Israni S."/>
            <person name="Dalin E."/>
            <person name="Tice H."/>
            <person name="Pitluck S."/>
            <person name="Chertkov O."/>
            <person name="Brettin T."/>
            <person name="Bruce D."/>
            <person name="Han C."/>
            <person name="Schmutz J."/>
            <person name="Larimer F."/>
            <person name="Land M."/>
            <person name="Hauser L."/>
            <person name="Kyrpides N."/>
            <person name="Mikhailova N."/>
            <person name="Shelobolina E."/>
            <person name="Aklujkar M."/>
            <person name="Lovley D."/>
            <person name="Richardson P."/>
        </authorList>
    </citation>
    <scope>NUCLEOTIDE SEQUENCE [LARGE SCALE GENOMIC DNA]</scope>
    <source>
        <strain evidence="2 3">Rf4</strain>
    </source>
</reference>
<dbReference type="RefSeq" id="WP_011939734.1">
    <property type="nucleotide sequence ID" value="NC_009483.1"/>
</dbReference>
<dbReference type="EMBL" id="CP000698">
    <property type="protein sequence ID" value="ABQ27064.1"/>
    <property type="molecule type" value="Genomic_DNA"/>
</dbReference>
<keyword evidence="1" id="KW-0732">Signal</keyword>
<protein>
    <recommendedName>
        <fullName evidence="4">DUF3047 domain-containing protein</fullName>
    </recommendedName>
</protein>
<dbReference type="STRING" id="351605.Gura_2892"/>
<dbReference type="Proteomes" id="UP000006695">
    <property type="component" value="Chromosome"/>
</dbReference>
<dbReference type="InterPro" id="IPR021409">
    <property type="entry name" value="DUF3047"/>
</dbReference>
<feature type="chain" id="PRO_5002683255" description="DUF3047 domain-containing protein" evidence="1">
    <location>
        <begin position="20"/>
        <end position="211"/>
    </location>
</feature>
<proteinExistence type="predicted"/>
<keyword evidence="3" id="KW-1185">Reference proteome</keyword>
<feature type="signal peptide" evidence="1">
    <location>
        <begin position="1"/>
        <end position="19"/>
    </location>
</feature>
<evidence type="ECO:0000313" key="3">
    <source>
        <dbReference type="Proteomes" id="UP000006695"/>
    </source>
</evidence>
<evidence type="ECO:0000313" key="2">
    <source>
        <dbReference type="EMBL" id="ABQ27064.1"/>
    </source>
</evidence>
<dbReference type="HOGENOM" id="CLU_077139_1_0_7"/>
<accession>A5G5J6</accession>
<dbReference type="OrthoDB" id="9775969at2"/>
<dbReference type="KEGG" id="gur:Gura_2892"/>
<dbReference type="Pfam" id="PF11249">
    <property type="entry name" value="DUF3047"/>
    <property type="match status" value="1"/>
</dbReference>
<evidence type="ECO:0008006" key="4">
    <source>
        <dbReference type="Google" id="ProtNLM"/>
    </source>
</evidence>
<gene>
    <name evidence="2" type="ordered locus">Gura_2892</name>
</gene>
<name>A5G5J6_GEOUR</name>